<feature type="compositionally biased region" description="Low complexity" evidence="2">
    <location>
        <begin position="348"/>
        <end position="364"/>
    </location>
</feature>
<keyword evidence="4" id="KW-1185">Reference proteome</keyword>
<proteinExistence type="inferred from homology"/>
<dbReference type="GeneTree" id="ENSGT00940000162859"/>
<evidence type="ECO:0000256" key="1">
    <source>
        <dbReference type="ARBA" id="ARBA00009207"/>
    </source>
</evidence>
<dbReference type="KEGG" id="cvg:107083895"/>
<dbReference type="InterPro" id="IPR015267">
    <property type="entry name" value="PPP4R2"/>
</dbReference>
<dbReference type="GeneID" id="107083895"/>
<feature type="compositionally biased region" description="Polar residues" evidence="2">
    <location>
        <begin position="372"/>
        <end position="391"/>
    </location>
</feature>
<protein>
    <submittedName>
        <fullName evidence="3">Serine/threonine-protein phosphatase 4 regulatory subunit 2-A-like</fullName>
    </submittedName>
</protein>
<organism evidence="3 4">
    <name type="scientific">Cyprinodon variegatus</name>
    <name type="common">Sheepshead minnow</name>
    <dbReference type="NCBI Taxonomy" id="28743"/>
    <lineage>
        <taxon>Eukaryota</taxon>
        <taxon>Metazoa</taxon>
        <taxon>Chordata</taxon>
        <taxon>Craniata</taxon>
        <taxon>Vertebrata</taxon>
        <taxon>Euteleostomi</taxon>
        <taxon>Actinopterygii</taxon>
        <taxon>Neopterygii</taxon>
        <taxon>Teleostei</taxon>
        <taxon>Neoteleostei</taxon>
        <taxon>Acanthomorphata</taxon>
        <taxon>Ovalentaria</taxon>
        <taxon>Atherinomorphae</taxon>
        <taxon>Cyprinodontiformes</taxon>
        <taxon>Cyprinodontidae</taxon>
        <taxon>Cyprinodon</taxon>
    </lineage>
</organism>
<dbReference type="Ensembl" id="ENSCVAT00000029032.1">
    <property type="protein sequence ID" value="ENSCVAP00000019792.1"/>
    <property type="gene ID" value="ENSCVAG00000023190.1"/>
</dbReference>
<evidence type="ECO:0000256" key="2">
    <source>
        <dbReference type="SAM" id="MobiDB-lite"/>
    </source>
</evidence>
<feature type="compositionally biased region" description="Polar residues" evidence="2">
    <location>
        <begin position="318"/>
        <end position="347"/>
    </location>
</feature>
<reference evidence="3" key="2">
    <citation type="submission" date="2025-09" db="UniProtKB">
        <authorList>
            <consortium name="Ensembl"/>
        </authorList>
    </citation>
    <scope>IDENTIFICATION</scope>
</reference>
<dbReference type="PANTHER" id="PTHR16487">
    <property type="entry name" value="PPP4R2-RELATED PROTEIN"/>
    <property type="match status" value="1"/>
</dbReference>
<feature type="compositionally biased region" description="Basic and acidic residues" evidence="2">
    <location>
        <begin position="245"/>
        <end position="261"/>
    </location>
</feature>
<feature type="region of interest" description="Disordered" evidence="2">
    <location>
        <begin position="160"/>
        <end position="400"/>
    </location>
</feature>
<dbReference type="RefSeq" id="XP_015228921.1">
    <property type="nucleotide sequence ID" value="XM_015373435.1"/>
</dbReference>
<dbReference type="GO" id="GO:0019888">
    <property type="term" value="F:protein phosphatase regulator activity"/>
    <property type="evidence" value="ECO:0007669"/>
    <property type="project" value="InterPro"/>
</dbReference>
<sequence length="400" mass="44392">MDTDALSEAFQDFEKKGKKEICPTLDQFLWHVAKTGQPMIPWSQFKTYFLFKLDKVMEDFHASSPEERDTHNPNLEYIPFEDMKKRILKIVDGYNGIPFTIQRLCELLTDPKRNYTGTDKFLRGLEKNVMVVSYLHSMSEKNGTSTVNRMNGVMFLGNSSLNSDSSRSVNGPGIPKTLNRPKLSSSSSLSTNGLPECSGTKERDGITEAEEHHLSDRDTPPSEDEQKQNYGIKNKHLEEEEEYDDSKQEPKKLKTREREDESSGDLAQENSAVTSRSQEETCDPESDSETSHDAPCISDSHEQSSSHSQRPEKEGESSEASPATSVQSSVDQTEQAASSEAHSTYQEDSAVVKSSSSSSDADALSNEKALSGSHSPQLSTEVVAETRNNAETAVEPGEQD</sequence>
<feature type="compositionally biased region" description="Low complexity" evidence="2">
    <location>
        <begin position="160"/>
        <end position="170"/>
    </location>
</feature>
<dbReference type="GO" id="GO:0005634">
    <property type="term" value="C:nucleus"/>
    <property type="evidence" value="ECO:0007669"/>
    <property type="project" value="TreeGrafter"/>
</dbReference>
<evidence type="ECO:0000313" key="3">
    <source>
        <dbReference type="Ensembl" id="ENSCVAP00000019792.1"/>
    </source>
</evidence>
<dbReference type="GO" id="GO:0030289">
    <property type="term" value="C:protein phosphatase 4 complex"/>
    <property type="evidence" value="ECO:0007669"/>
    <property type="project" value="InterPro"/>
</dbReference>
<accession>A0A3Q2DKP7</accession>
<feature type="compositionally biased region" description="Basic and acidic residues" evidence="2">
    <location>
        <begin position="199"/>
        <end position="227"/>
    </location>
</feature>
<dbReference type="OrthoDB" id="341898at2759"/>
<dbReference type="GO" id="GO:0005737">
    <property type="term" value="C:cytoplasm"/>
    <property type="evidence" value="ECO:0007669"/>
    <property type="project" value="TreeGrafter"/>
</dbReference>
<dbReference type="STRING" id="28743.ENSCVAP00000019792"/>
<feature type="compositionally biased region" description="Basic and acidic residues" evidence="2">
    <location>
        <begin position="299"/>
        <end position="316"/>
    </location>
</feature>
<dbReference type="Pfam" id="PF09184">
    <property type="entry name" value="PPP4R2"/>
    <property type="match status" value="1"/>
</dbReference>
<dbReference type="AlphaFoldDB" id="A0A3Q2DKP7"/>
<name>A0A3Q2DKP7_CYPVA</name>
<dbReference type="PANTHER" id="PTHR16487:SF6">
    <property type="entry name" value="SERINE_THREONINE-PROTEIN PHOSPHATASE 4 REGULATORY SUBUNIT 2-A"/>
    <property type="match status" value="1"/>
</dbReference>
<dbReference type="Proteomes" id="UP000265020">
    <property type="component" value="Unassembled WGS sequence"/>
</dbReference>
<comment type="similarity">
    <text evidence="1">Belongs to the PPP4R2 family.</text>
</comment>
<evidence type="ECO:0000313" key="4">
    <source>
        <dbReference type="Proteomes" id="UP000265020"/>
    </source>
</evidence>
<dbReference type="OMA" id="QFKTYFL"/>
<reference evidence="3" key="1">
    <citation type="submission" date="2025-08" db="UniProtKB">
        <authorList>
            <consortium name="Ensembl"/>
        </authorList>
    </citation>
    <scope>IDENTIFICATION</scope>
</reference>